<comment type="caution">
    <text evidence="2">The sequence shown here is derived from an EMBL/GenBank/DDBJ whole genome shotgun (WGS) entry which is preliminary data.</text>
</comment>
<dbReference type="RefSeq" id="WP_114646040.1">
    <property type="nucleotide sequence ID" value="NZ_QQNH01000012.1"/>
</dbReference>
<dbReference type="EMBL" id="QQNH01000012">
    <property type="protein sequence ID" value="RDE08775.1"/>
    <property type="molecule type" value="Genomic_DNA"/>
</dbReference>
<evidence type="ECO:0000313" key="3">
    <source>
        <dbReference type="Proteomes" id="UP000253759"/>
    </source>
</evidence>
<feature type="chain" id="PRO_5016877261" description="DUF2147 domain-containing protein" evidence="1">
    <location>
        <begin position="24"/>
        <end position="132"/>
    </location>
</feature>
<protein>
    <recommendedName>
        <fullName evidence="4">DUF2147 domain-containing protein</fullName>
    </recommendedName>
</protein>
<feature type="signal peptide" evidence="1">
    <location>
        <begin position="1"/>
        <end position="23"/>
    </location>
</feature>
<reference evidence="3" key="1">
    <citation type="submission" date="2018-07" db="EMBL/GenBank/DDBJ databases">
        <authorList>
            <person name="Liu B.-T."/>
            <person name="Du Z."/>
        </authorList>
    </citation>
    <scope>NUCLEOTIDE SEQUENCE [LARGE SCALE GENOMIC DNA]</scope>
    <source>
        <strain evidence="3">XYN52</strain>
    </source>
</reference>
<evidence type="ECO:0000256" key="1">
    <source>
        <dbReference type="SAM" id="SignalP"/>
    </source>
</evidence>
<proteinExistence type="predicted"/>
<evidence type="ECO:0000313" key="2">
    <source>
        <dbReference type="EMBL" id="RDE08775.1"/>
    </source>
</evidence>
<keyword evidence="3" id="KW-1185">Reference proteome</keyword>
<dbReference type="Proteomes" id="UP000253759">
    <property type="component" value="Unassembled WGS sequence"/>
</dbReference>
<organism evidence="2 3">
    <name type="scientific">Pelagibacterium lacus</name>
    <dbReference type="NCBI Taxonomy" id="2282655"/>
    <lineage>
        <taxon>Bacteria</taxon>
        <taxon>Pseudomonadati</taxon>
        <taxon>Pseudomonadota</taxon>
        <taxon>Alphaproteobacteria</taxon>
        <taxon>Hyphomicrobiales</taxon>
        <taxon>Devosiaceae</taxon>
        <taxon>Pelagibacterium</taxon>
    </lineage>
</organism>
<sequence>MNRSFTLAALALATVLAALPAAAQALSPIGIWEPDNKESRYEFTYCGEAGNRLCAELIWIREDKKDARNTKYLNTYMFSNARLVAEGRWSGTVKIEGFNIGGDLTQTSPDTMRLKACALFIFCEDIRLNRVQ</sequence>
<accession>A0A369W4I0</accession>
<gene>
    <name evidence="2" type="ORF">DVH29_10075</name>
</gene>
<evidence type="ECO:0008006" key="4">
    <source>
        <dbReference type="Google" id="ProtNLM"/>
    </source>
</evidence>
<keyword evidence="1" id="KW-0732">Signal</keyword>
<dbReference type="OrthoDB" id="7950001at2"/>
<name>A0A369W4I0_9HYPH</name>
<dbReference type="AlphaFoldDB" id="A0A369W4I0"/>